<proteinExistence type="predicted"/>
<organism evidence="1 2">
    <name type="scientific">Ambrosia artemisiifolia</name>
    <name type="common">Common ragweed</name>
    <dbReference type="NCBI Taxonomy" id="4212"/>
    <lineage>
        <taxon>Eukaryota</taxon>
        <taxon>Viridiplantae</taxon>
        <taxon>Streptophyta</taxon>
        <taxon>Embryophyta</taxon>
        <taxon>Tracheophyta</taxon>
        <taxon>Spermatophyta</taxon>
        <taxon>Magnoliopsida</taxon>
        <taxon>eudicotyledons</taxon>
        <taxon>Gunneridae</taxon>
        <taxon>Pentapetalae</taxon>
        <taxon>asterids</taxon>
        <taxon>campanulids</taxon>
        <taxon>Asterales</taxon>
        <taxon>Asteraceae</taxon>
        <taxon>Asteroideae</taxon>
        <taxon>Heliantheae alliance</taxon>
        <taxon>Heliantheae</taxon>
        <taxon>Ambrosia</taxon>
    </lineage>
</organism>
<evidence type="ECO:0000313" key="2">
    <source>
        <dbReference type="Proteomes" id="UP001206925"/>
    </source>
</evidence>
<sequence length="79" mass="8839">MSSRYISRNHIQSRAALVFLGSRNSIIPFLCNNSNISDVSTGYVPYDDDNMMQLSDAGGVPAPTAFHLDWFLERDISEL</sequence>
<dbReference type="AlphaFoldDB" id="A0AAD5BPH0"/>
<name>A0AAD5BPH0_AMBAR</name>
<dbReference type="EMBL" id="JAMZMK010011835">
    <property type="protein sequence ID" value="KAI7725914.1"/>
    <property type="molecule type" value="Genomic_DNA"/>
</dbReference>
<accession>A0AAD5BPH0</accession>
<comment type="caution">
    <text evidence="1">The sequence shown here is derived from an EMBL/GenBank/DDBJ whole genome shotgun (WGS) entry which is preliminary data.</text>
</comment>
<dbReference type="Proteomes" id="UP001206925">
    <property type="component" value="Unassembled WGS sequence"/>
</dbReference>
<evidence type="ECO:0000313" key="1">
    <source>
        <dbReference type="EMBL" id="KAI7725914.1"/>
    </source>
</evidence>
<protein>
    <submittedName>
        <fullName evidence="1">Uncharacterized protein</fullName>
    </submittedName>
</protein>
<keyword evidence="2" id="KW-1185">Reference proteome</keyword>
<gene>
    <name evidence="1" type="ORF">M8C21_032426</name>
</gene>
<reference evidence="1" key="1">
    <citation type="submission" date="2022-06" db="EMBL/GenBank/DDBJ databases">
        <title>Uncovering the hologenomic basis of an extraordinary plant invasion.</title>
        <authorList>
            <person name="Bieker V.C."/>
            <person name="Martin M.D."/>
            <person name="Gilbert T."/>
            <person name="Hodgins K."/>
            <person name="Battlay P."/>
            <person name="Petersen B."/>
            <person name="Wilson J."/>
        </authorList>
    </citation>
    <scope>NUCLEOTIDE SEQUENCE</scope>
    <source>
        <strain evidence="1">AA19_3_7</strain>
        <tissue evidence="1">Leaf</tissue>
    </source>
</reference>